<evidence type="ECO:0000256" key="3">
    <source>
        <dbReference type="ARBA" id="ARBA00022475"/>
    </source>
</evidence>
<keyword evidence="6 11" id="KW-0812">Transmembrane</keyword>
<proteinExistence type="inferred from homology"/>
<comment type="similarity">
    <text evidence="9">Belongs to the GSP H family.</text>
</comment>
<evidence type="ECO:0000256" key="1">
    <source>
        <dbReference type="ARBA" id="ARBA00004377"/>
    </source>
</evidence>
<name>A0ABW8K568_9GAMM</name>
<evidence type="ECO:0000313" key="14">
    <source>
        <dbReference type="Proteomes" id="UP001620408"/>
    </source>
</evidence>
<keyword evidence="4" id="KW-0488">Methylation</keyword>
<dbReference type="NCBIfam" id="TIGR02532">
    <property type="entry name" value="IV_pilin_GFxxxE"/>
    <property type="match status" value="1"/>
</dbReference>
<accession>A0ABW8K568</accession>
<dbReference type="SUPFAM" id="SSF54523">
    <property type="entry name" value="Pili subunits"/>
    <property type="match status" value="1"/>
</dbReference>
<feature type="domain" description="General secretion pathway GspH" evidence="12">
    <location>
        <begin position="67"/>
        <end position="165"/>
    </location>
</feature>
<keyword evidence="3" id="KW-1003">Cell membrane</keyword>
<evidence type="ECO:0000256" key="10">
    <source>
        <dbReference type="ARBA" id="ARBA00030775"/>
    </source>
</evidence>
<gene>
    <name evidence="13" type="ORF">ISS97_12260</name>
</gene>
<dbReference type="Pfam" id="PF12019">
    <property type="entry name" value="GspH"/>
    <property type="match status" value="1"/>
</dbReference>
<keyword evidence="5" id="KW-0997">Cell inner membrane</keyword>
<evidence type="ECO:0000313" key="13">
    <source>
        <dbReference type="EMBL" id="MFK2918040.1"/>
    </source>
</evidence>
<dbReference type="EMBL" id="JADIKD010000011">
    <property type="protein sequence ID" value="MFK2918040.1"/>
    <property type="molecule type" value="Genomic_DNA"/>
</dbReference>
<comment type="subcellular location">
    <subcellularLocation>
        <location evidence="1">Cell inner membrane</location>
        <topology evidence="1">Single-pass membrane protein</topology>
    </subcellularLocation>
</comment>
<sequence>MSVRGSLREGWAALRPASAGRDARLGRRVGGFTMVELMVTLGVVAILVVVAVPSFKNMIISNKLTTAANDVVTALNVARMEAIKRNGSTGFCSDSATNNTSDTLGSACTQNGVVQTGAVYVLTSGTNTNPVRGMVVGITSPLKLNSSMIALRYNGTGLARKAGDTSVYDGQIADICTSAISSYNHRTIKMAAGSILVTDASSGACP</sequence>
<dbReference type="Proteomes" id="UP001620408">
    <property type="component" value="Unassembled WGS sequence"/>
</dbReference>
<keyword evidence="14" id="KW-1185">Reference proteome</keyword>
<evidence type="ECO:0000256" key="6">
    <source>
        <dbReference type="ARBA" id="ARBA00022692"/>
    </source>
</evidence>
<dbReference type="Gene3D" id="3.30.700.10">
    <property type="entry name" value="Glycoprotein, Type 4 Pilin"/>
    <property type="match status" value="1"/>
</dbReference>
<evidence type="ECO:0000256" key="5">
    <source>
        <dbReference type="ARBA" id="ARBA00022519"/>
    </source>
</evidence>
<comment type="caution">
    <text evidence="13">The sequence shown here is derived from an EMBL/GenBank/DDBJ whole genome shotgun (WGS) entry which is preliminary data.</text>
</comment>
<organism evidence="13 14">
    <name type="scientific">Dyella koreensis</name>
    <dbReference type="NCBI Taxonomy" id="311235"/>
    <lineage>
        <taxon>Bacteria</taxon>
        <taxon>Pseudomonadati</taxon>
        <taxon>Pseudomonadota</taxon>
        <taxon>Gammaproteobacteria</taxon>
        <taxon>Lysobacterales</taxon>
        <taxon>Rhodanobacteraceae</taxon>
        <taxon>Dyella</taxon>
    </lineage>
</organism>
<feature type="transmembrane region" description="Helical" evidence="11">
    <location>
        <begin position="34"/>
        <end position="55"/>
    </location>
</feature>
<dbReference type="InterPro" id="IPR022346">
    <property type="entry name" value="T2SS_GspH"/>
</dbReference>
<evidence type="ECO:0000256" key="7">
    <source>
        <dbReference type="ARBA" id="ARBA00022989"/>
    </source>
</evidence>
<evidence type="ECO:0000256" key="2">
    <source>
        <dbReference type="ARBA" id="ARBA00021549"/>
    </source>
</evidence>
<reference evidence="13 14" key="1">
    <citation type="submission" date="2020-10" db="EMBL/GenBank/DDBJ databases">
        <title>Phylogeny of dyella-like bacteria.</title>
        <authorList>
            <person name="Fu J."/>
        </authorList>
    </citation>
    <scope>NUCLEOTIDE SEQUENCE [LARGE SCALE GENOMIC DNA]</scope>
    <source>
        <strain evidence="13 14">BB4</strain>
    </source>
</reference>
<evidence type="ECO:0000256" key="9">
    <source>
        <dbReference type="ARBA" id="ARBA00025772"/>
    </source>
</evidence>
<evidence type="ECO:0000259" key="12">
    <source>
        <dbReference type="Pfam" id="PF12019"/>
    </source>
</evidence>
<dbReference type="InterPro" id="IPR045584">
    <property type="entry name" value="Pilin-like"/>
</dbReference>
<dbReference type="InterPro" id="IPR012902">
    <property type="entry name" value="N_methyl_site"/>
</dbReference>
<keyword evidence="8 11" id="KW-0472">Membrane</keyword>
<evidence type="ECO:0000256" key="4">
    <source>
        <dbReference type="ARBA" id="ARBA00022481"/>
    </source>
</evidence>
<keyword evidence="7 11" id="KW-1133">Transmembrane helix</keyword>
<evidence type="ECO:0000256" key="11">
    <source>
        <dbReference type="SAM" id="Phobius"/>
    </source>
</evidence>
<evidence type="ECO:0000256" key="8">
    <source>
        <dbReference type="ARBA" id="ARBA00023136"/>
    </source>
</evidence>
<protein>
    <recommendedName>
        <fullName evidence="2">Type II secretion system protein H</fullName>
    </recommendedName>
    <alternativeName>
        <fullName evidence="10">General secretion pathway protein H</fullName>
    </alternativeName>
</protein>
<dbReference type="Pfam" id="PF07963">
    <property type="entry name" value="N_methyl"/>
    <property type="match status" value="1"/>
</dbReference>